<dbReference type="RefSeq" id="WP_141973834.1">
    <property type="nucleotide sequence ID" value="NZ_VFPO01000001.1"/>
</dbReference>
<dbReference type="AlphaFoldDB" id="A0A543IP50"/>
<accession>A0A543IP50</accession>
<sequence>MDITREKTALLVIDMQNGFTEPGGSMAKIGLPYQELRAAIPGCRKLVDAARKAGVPVIYTRYVFHPGYVDGGILPNHIVPAMKEVGSLAAGTWDAEIIDELAPAEGELVIDKSRPSSFYGTRLEPILNSLGIRSLVICGVTTNICVETTARDAGQRDYYTHVISDATAEFDKDRHEHALTGVGFLFGWVNTVDDVLRAWA</sequence>
<dbReference type="OrthoDB" id="9814140at2"/>
<dbReference type="PANTHER" id="PTHR43540:SF6">
    <property type="entry name" value="ISOCHORISMATASE-LIKE DOMAIN-CONTAINING PROTEIN"/>
    <property type="match status" value="1"/>
</dbReference>
<keyword evidence="4" id="KW-1185">Reference proteome</keyword>
<proteinExistence type="predicted"/>
<organism evidence="3 4">
    <name type="scientific">Actinomadura hallensis</name>
    <dbReference type="NCBI Taxonomy" id="337895"/>
    <lineage>
        <taxon>Bacteria</taxon>
        <taxon>Bacillati</taxon>
        <taxon>Actinomycetota</taxon>
        <taxon>Actinomycetes</taxon>
        <taxon>Streptosporangiales</taxon>
        <taxon>Thermomonosporaceae</taxon>
        <taxon>Actinomadura</taxon>
    </lineage>
</organism>
<dbReference type="Proteomes" id="UP000316706">
    <property type="component" value="Unassembled WGS sequence"/>
</dbReference>
<dbReference type="EMBL" id="VFPO01000001">
    <property type="protein sequence ID" value="TQM72366.1"/>
    <property type="molecule type" value="Genomic_DNA"/>
</dbReference>
<dbReference type="SUPFAM" id="SSF52499">
    <property type="entry name" value="Isochorismatase-like hydrolases"/>
    <property type="match status" value="1"/>
</dbReference>
<feature type="domain" description="Isochorismatase-like" evidence="2">
    <location>
        <begin position="8"/>
        <end position="193"/>
    </location>
</feature>
<evidence type="ECO:0000256" key="1">
    <source>
        <dbReference type="ARBA" id="ARBA00022801"/>
    </source>
</evidence>
<dbReference type="InterPro" id="IPR000868">
    <property type="entry name" value="Isochorismatase-like_dom"/>
</dbReference>
<dbReference type="Gene3D" id="3.40.50.850">
    <property type="entry name" value="Isochorismatase-like"/>
    <property type="match status" value="1"/>
</dbReference>
<keyword evidence="1 3" id="KW-0378">Hydrolase</keyword>
<dbReference type="InterPro" id="IPR050272">
    <property type="entry name" value="Isochorismatase-like_hydrls"/>
</dbReference>
<reference evidence="3 4" key="1">
    <citation type="submission" date="2019-06" db="EMBL/GenBank/DDBJ databases">
        <title>Sequencing the genomes of 1000 actinobacteria strains.</title>
        <authorList>
            <person name="Klenk H.-P."/>
        </authorList>
    </citation>
    <scope>NUCLEOTIDE SEQUENCE [LARGE SCALE GENOMIC DNA]</scope>
    <source>
        <strain evidence="3 4">DSM 45043</strain>
    </source>
</reference>
<dbReference type="GO" id="GO:0016787">
    <property type="term" value="F:hydrolase activity"/>
    <property type="evidence" value="ECO:0007669"/>
    <property type="project" value="UniProtKB-KW"/>
</dbReference>
<evidence type="ECO:0000259" key="2">
    <source>
        <dbReference type="Pfam" id="PF00857"/>
    </source>
</evidence>
<dbReference type="PANTHER" id="PTHR43540">
    <property type="entry name" value="PEROXYUREIDOACRYLATE/UREIDOACRYLATE AMIDOHYDROLASE-RELATED"/>
    <property type="match status" value="1"/>
</dbReference>
<evidence type="ECO:0000313" key="3">
    <source>
        <dbReference type="EMBL" id="TQM72366.1"/>
    </source>
</evidence>
<comment type="caution">
    <text evidence="3">The sequence shown here is derived from an EMBL/GenBank/DDBJ whole genome shotgun (WGS) entry which is preliminary data.</text>
</comment>
<name>A0A543IP50_9ACTN</name>
<protein>
    <submittedName>
        <fullName evidence="3">Ureidoacrylate peracid hydrolase</fullName>
    </submittedName>
</protein>
<dbReference type="Pfam" id="PF00857">
    <property type="entry name" value="Isochorismatase"/>
    <property type="match status" value="1"/>
</dbReference>
<dbReference type="InterPro" id="IPR036380">
    <property type="entry name" value="Isochorismatase-like_sf"/>
</dbReference>
<evidence type="ECO:0000313" key="4">
    <source>
        <dbReference type="Proteomes" id="UP000316706"/>
    </source>
</evidence>
<gene>
    <name evidence="3" type="ORF">FHX41_6166</name>
</gene>
<dbReference type="CDD" id="cd00431">
    <property type="entry name" value="cysteine_hydrolases"/>
    <property type="match status" value="1"/>
</dbReference>